<dbReference type="NCBIfam" id="TIGR00931">
    <property type="entry name" value="antiport_nhaC"/>
    <property type="match status" value="1"/>
</dbReference>
<keyword evidence="2" id="KW-0813">Transport</keyword>
<comment type="subcellular location">
    <subcellularLocation>
        <location evidence="1">Cell membrane</location>
        <topology evidence="1">Multi-pass membrane protein</topology>
    </subcellularLocation>
</comment>
<reference evidence="12 13" key="1">
    <citation type="submission" date="2016-12" db="EMBL/GenBank/DDBJ databases">
        <authorList>
            <person name="Song W.-J."/>
            <person name="Kurnit D.M."/>
        </authorList>
    </citation>
    <scope>NUCLEOTIDE SEQUENCE [LARGE SCALE GENOMIC DNA]</scope>
    <source>
        <strain evidence="12 13">IMCC3135</strain>
    </source>
</reference>
<evidence type="ECO:0000256" key="2">
    <source>
        <dbReference type="ARBA" id="ARBA00022448"/>
    </source>
</evidence>
<feature type="transmembrane region" description="Helical" evidence="10">
    <location>
        <begin position="432"/>
        <end position="453"/>
    </location>
</feature>
<evidence type="ECO:0000256" key="5">
    <source>
        <dbReference type="ARBA" id="ARBA00022692"/>
    </source>
</evidence>
<evidence type="ECO:0000256" key="3">
    <source>
        <dbReference type="ARBA" id="ARBA00022449"/>
    </source>
</evidence>
<keyword evidence="4" id="KW-1003">Cell membrane</keyword>
<feature type="transmembrane region" description="Helical" evidence="10">
    <location>
        <begin position="261"/>
        <end position="282"/>
    </location>
</feature>
<name>A0A2Z2NQF0_9GAMM</name>
<dbReference type="OrthoDB" id="9762978at2"/>
<feature type="transmembrane region" description="Helical" evidence="10">
    <location>
        <begin position="40"/>
        <end position="58"/>
    </location>
</feature>
<proteinExistence type="inferred from homology"/>
<feature type="transmembrane region" description="Helical" evidence="10">
    <location>
        <begin position="233"/>
        <end position="254"/>
    </location>
</feature>
<feature type="transmembrane region" description="Helical" evidence="10">
    <location>
        <begin position="70"/>
        <end position="94"/>
    </location>
</feature>
<keyword evidence="7 10" id="KW-0472">Membrane</keyword>
<evidence type="ECO:0000256" key="6">
    <source>
        <dbReference type="ARBA" id="ARBA00022989"/>
    </source>
</evidence>
<evidence type="ECO:0000256" key="7">
    <source>
        <dbReference type="ARBA" id="ARBA00023136"/>
    </source>
</evidence>
<feature type="domain" description="Na+/H+ antiporter NhaC-like C-terminal" evidence="11">
    <location>
        <begin position="163"/>
        <end position="456"/>
    </location>
</feature>
<dbReference type="Pfam" id="PF03553">
    <property type="entry name" value="Na_H_antiporter"/>
    <property type="match status" value="1"/>
</dbReference>
<dbReference type="Proteomes" id="UP000250079">
    <property type="component" value="Chromosome"/>
</dbReference>
<dbReference type="PANTHER" id="PTHR33451:SF3">
    <property type="entry name" value="MALATE-2H(+)_NA(+)-LACTATE ANTIPORTER"/>
    <property type="match status" value="1"/>
</dbReference>
<keyword evidence="13" id="KW-1185">Reference proteome</keyword>
<dbReference type="PANTHER" id="PTHR33451">
    <property type="entry name" value="MALATE-2H(+)/NA(+)-LACTATE ANTIPORTER"/>
    <property type="match status" value="1"/>
</dbReference>
<feature type="transmembrane region" description="Helical" evidence="10">
    <location>
        <begin position="12"/>
        <end position="34"/>
    </location>
</feature>
<keyword evidence="6 10" id="KW-1133">Transmembrane helix</keyword>
<feature type="transmembrane region" description="Helical" evidence="10">
    <location>
        <begin position="354"/>
        <end position="371"/>
    </location>
</feature>
<organism evidence="12 13">
    <name type="scientific">Granulosicoccus antarcticus IMCC3135</name>
    <dbReference type="NCBI Taxonomy" id="1192854"/>
    <lineage>
        <taxon>Bacteria</taxon>
        <taxon>Pseudomonadati</taxon>
        <taxon>Pseudomonadota</taxon>
        <taxon>Gammaproteobacteria</taxon>
        <taxon>Chromatiales</taxon>
        <taxon>Granulosicoccaceae</taxon>
        <taxon>Granulosicoccus</taxon>
    </lineage>
</organism>
<sequence length="493" mass="51584">MKKPKNEPRIPSLGLALISLFSLIIGLGVSIAIFGLAPHMPMLFGVVMASSVALYCGFDWKTIQDGMINGITHALSSLIILLLVGILIGVWILGGVVPTLVYYGLQIFSPSIFLFACPIICAIASSATGTSWGTTGTVGVALMGVGAGLGLPTPLVAGAVLSGAYFGDKMSPLSDTTNMAPAMVGVDLYVHIRHMMSTTVVSFGIALIFYAIVGKAYTPQGADVSRVDSILEMLQQTFIIHPLLLIAPLLVMVLSFRKVPAIPGIAIGAIAGIIFSILVQGADFTATLNTAMSGFTAETGNADVDALLSRGGLESMAYTVSLIIVAMMFGGVMQSTGQIQVIANKILSYARSTGSLILTTALTAIGSNFLLCDQYMSLVLTGRMYAPAYKDRGLAPENLSRVTEDAGTVVDPLVPWGSGGSYQAATLGVPTILYAPFAVFCWVSPLVTILFGYMGWTIKPLAPETDTDPKDLPPASAEPALAKSVDEKQTADV</sequence>
<gene>
    <name evidence="12" type="primary">mleN_2</name>
    <name evidence="12" type="ORF">IMCC3135_17665</name>
</gene>
<dbReference type="RefSeq" id="WP_088918771.1">
    <property type="nucleotide sequence ID" value="NZ_CP018632.1"/>
</dbReference>
<dbReference type="InterPro" id="IPR018461">
    <property type="entry name" value="Na/H_Antiport_NhaC-like_C"/>
</dbReference>
<evidence type="ECO:0000256" key="4">
    <source>
        <dbReference type="ARBA" id="ARBA00022475"/>
    </source>
</evidence>
<feature type="region of interest" description="Disordered" evidence="9">
    <location>
        <begin position="464"/>
        <end position="493"/>
    </location>
</feature>
<evidence type="ECO:0000256" key="9">
    <source>
        <dbReference type="SAM" id="MobiDB-lite"/>
    </source>
</evidence>
<evidence type="ECO:0000256" key="8">
    <source>
        <dbReference type="ARBA" id="ARBA00038435"/>
    </source>
</evidence>
<keyword evidence="5 10" id="KW-0812">Transmembrane</keyword>
<dbReference type="GO" id="GO:0005886">
    <property type="term" value="C:plasma membrane"/>
    <property type="evidence" value="ECO:0007669"/>
    <property type="project" value="UniProtKB-SubCell"/>
</dbReference>
<evidence type="ECO:0000256" key="1">
    <source>
        <dbReference type="ARBA" id="ARBA00004651"/>
    </source>
</evidence>
<dbReference type="EMBL" id="CP018632">
    <property type="protein sequence ID" value="ASJ73612.1"/>
    <property type="molecule type" value="Genomic_DNA"/>
</dbReference>
<dbReference type="GO" id="GO:0015297">
    <property type="term" value="F:antiporter activity"/>
    <property type="evidence" value="ECO:0007669"/>
    <property type="project" value="UniProtKB-KW"/>
</dbReference>
<dbReference type="KEGG" id="gai:IMCC3135_17665"/>
<evidence type="ECO:0000313" key="12">
    <source>
        <dbReference type="EMBL" id="ASJ73612.1"/>
    </source>
</evidence>
<protein>
    <submittedName>
        <fullName evidence="12">Malate-2H(+)/Na(+)-lactate antiporter</fullName>
    </submittedName>
</protein>
<feature type="transmembrane region" description="Helical" evidence="10">
    <location>
        <begin position="315"/>
        <end position="333"/>
    </location>
</feature>
<dbReference type="InterPro" id="IPR004770">
    <property type="entry name" value="Na/H_antiport_NhaC"/>
</dbReference>
<evidence type="ECO:0000259" key="11">
    <source>
        <dbReference type="Pfam" id="PF03553"/>
    </source>
</evidence>
<comment type="similarity">
    <text evidence="8">Belongs to the NhaC Na(+)/H(+) (TC 2.A.35) antiporter family.</text>
</comment>
<dbReference type="AlphaFoldDB" id="A0A2Z2NQF0"/>
<dbReference type="InterPro" id="IPR052180">
    <property type="entry name" value="NhaC_Na-H+_Antiporter"/>
</dbReference>
<keyword evidence="3" id="KW-0050">Antiport</keyword>
<evidence type="ECO:0000256" key="10">
    <source>
        <dbReference type="SAM" id="Phobius"/>
    </source>
</evidence>
<accession>A0A2Z2NQF0</accession>
<feature type="transmembrane region" description="Helical" evidence="10">
    <location>
        <begin position="195"/>
        <end position="213"/>
    </location>
</feature>
<feature type="transmembrane region" description="Helical" evidence="10">
    <location>
        <begin position="100"/>
        <end position="124"/>
    </location>
</feature>
<feature type="compositionally biased region" description="Basic and acidic residues" evidence="9">
    <location>
        <begin position="484"/>
        <end position="493"/>
    </location>
</feature>
<evidence type="ECO:0000313" key="13">
    <source>
        <dbReference type="Proteomes" id="UP000250079"/>
    </source>
</evidence>